<feature type="region of interest" description="Disordered" evidence="1">
    <location>
        <begin position="154"/>
        <end position="175"/>
    </location>
</feature>
<gene>
    <name evidence="3" type="ORF">EV385_5465</name>
</gene>
<sequence length="175" mass="19212">MPVPWLIFWSVTELVIIVAAVWSWWSPRAMHVGRVAVATLFIAGGALFNTLHLTTGGDYAGFADASYLPFVTDTWRAVVAPHQDLFIALLIAFELGVGVLMVSGDRWTRLGLVAAIGFHVGLMFFGWLYYPFSIAMIVAFVLLLRAERRPAGDTATTALPRQSTLATPRHARHSA</sequence>
<feature type="transmembrane region" description="Helical" evidence="2">
    <location>
        <begin position="32"/>
        <end position="51"/>
    </location>
</feature>
<name>A0A4V2G7R6_9ACTN</name>
<dbReference type="Proteomes" id="UP000292564">
    <property type="component" value="Unassembled WGS sequence"/>
</dbReference>
<keyword evidence="2" id="KW-0472">Membrane</keyword>
<dbReference type="EMBL" id="SHKY01000001">
    <property type="protein sequence ID" value="RZU53536.1"/>
    <property type="molecule type" value="Genomic_DNA"/>
</dbReference>
<dbReference type="OrthoDB" id="3788312at2"/>
<protein>
    <recommendedName>
        <fullName evidence="5">DoxX-like protein</fullName>
    </recommendedName>
</protein>
<evidence type="ECO:0000313" key="4">
    <source>
        <dbReference type="Proteomes" id="UP000292564"/>
    </source>
</evidence>
<feature type="transmembrane region" description="Helical" evidence="2">
    <location>
        <begin position="6"/>
        <end position="25"/>
    </location>
</feature>
<feature type="transmembrane region" description="Helical" evidence="2">
    <location>
        <begin position="110"/>
        <end position="143"/>
    </location>
</feature>
<organism evidence="3 4">
    <name type="scientific">Krasilnikovia cinnamomea</name>
    <dbReference type="NCBI Taxonomy" id="349313"/>
    <lineage>
        <taxon>Bacteria</taxon>
        <taxon>Bacillati</taxon>
        <taxon>Actinomycetota</taxon>
        <taxon>Actinomycetes</taxon>
        <taxon>Micromonosporales</taxon>
        <taxon>Micromonosporaceae</taxon>
        <taxon>Krasilnikovia</taxon>
    </lineage>
</organism>
<evidence type="ECO:0000256" key="2">
    <source>
        <dbReference type="SAM" id="Phobius"/>
    </source>
</evidence>
<reference evidence="3 4" key="1">
    <citation type="submission" date="2019-02" db="EMBL/GenBank/DDBJ databases">
        <title>Sequencing the genomes of 1000 actinobacteria strains.</title>
        <authorList>
            <person name="Klenk H.-P."/>
        </authorList>
    </citation>
    <scope>NUCLEOTIDE SEQUENCE [LARGE SCALE GENOMIC DNA]</scope>
    <source>
        <strain evidence="3 4">DSM 45162</strain>
    </source>
</reference>
<dbReference type="RefSeq" id="WP_130512015.1">
    <property type="nucleotide sequence ID" value="NZ_SHKY01000001.1"/>
</dbReference>
<proteinExistence type="predicted"/>
<keyword evidence="2" id="KW-0812">Transmembrane</keyword>
<keyword evidence="2" id="KW-1133">Transmembrane helix</keyword>
<dbReference type="AlphaFoldDB" id="A0A4V2G7R6"/>
<feature type="transmembrane region" description="Helical" evidence="2">
    <location>
        <begin position="85"/>
        <end position="103"/>
    </location>
</feature>
<comment type="caution">
    <text evidence="3">The sequence shown here is derived from an EMBL/GenBank/DDBJ whole genome shotgun (WGS) entry which is preliminary data.</text>
</comment>
<evidence type="ECO:0000313" key="3">
    <source>
        <dbReference type="EMBL" id="RZU53536.1"/>
    </source>
</evidence>
<evidence type="ECO:0000256" key="1">
    <source>
        <dbReference type="SAM" id="MobiDB-lite"/>
    </source>
</evidence>
<evidence type="ECO:0008006" key="5">
    <source>
        <dbReference type="Google" id="ProtNLM"/>
    </source>
</evidence>
<accession>A0A4V2G7R6</accession>
<feature type="compositionally biased region" description="Polar residues" evidence="1">
    <location>
        <begin position="154"/>
        <end position="166"/>
    </location>
</feature>
<keyword evidence="4" id="KW-1185">Reference proteome</keyword>